<name>A0A370PMY8_ASPPH</name>
<dbReference type="Proteomes" id="UP000254937">
    <property type="component" value="Unassembled WGS sequence"/>
</dbReference>
<protein>
    <submittedName>
        <fullName evidence="1">Uncharacterized protein</fullName>
    </submittedName>
</protein>
<organism evidence="1 2">
    <name type="scientific">Aspergillus phoenicis ATCC 13157</name>
    <dbReference type="NCBI Taxonomy" id="1353007"/>
    <lineage>
        <taxon>Eukaryota</taxon>
        <taxon>Fungi</taxon>
        <taxon>Dikarya</taxon>
        <taxon>Ascomycota</taxon>
        <taxon>Pezizomycotina</taxon>
        <taxon>Eurotiomycetes</taxon>
        <taxon>Eurotiomycetidae</taxon>
        <taxon>Eurotiales</taxon>
        <taxon>Aspergillaceae</taxon>
        <taxon>Aspergillus</taxon>
    </lineage>
</organism>
<keyword evidence="2" id="KW-1185">Reference proteome</keyword>
<gene>
    <name evidence="1" type="ORF">M752DRAFT_154994</name>
</gene>
<evidence type="ECO:0000313" key="1">
    <source>
        <dbReference type="EMBL" id="RDK43264.1"/>
    </source>
</evidence>
<evidence type="ECO:0000313" key="2">
    <source>
        <dbReference type="Proteomes" id="UP000254937"/>
    </source>
</evidence>
<dbReference type="EMBL" id="KZ851851">
    <property type="protein sequence ID" value="RDK43264.1"/>
    <property type="molecule type" value="Genomic_DNA"/>
</dbReference>
<sequence length="81" mass="8975">MHLSSLAIEESCLNFLQGQCSHKPHRLRESVPGTNPSCQTPRASLSYLPIILTTDCSCRHPLVPRDVAVNVSNSSLLPYTW</sequence>
<reference evidence="1 2" key="1">
    <citation type="submission" date="2018-07" db="EMBL/GenBank/DDBJ databases">
        <title>Section-level genome sequencing of Aspergillus section Nigri to investigate inter- and intra-species variation.</title>
        <authorList>
            <consortium name="DOE Joint Genome Institute"/>
            <person name="Vesth T.C."/>
            <person name="Nybo J.L."/>
            <person name="Theobald S."/>
            <person name="Frisvad J.C."/>
            <person name="Larsen T.O."/>
            <person name="Nielsen K.F."/>
            <person name="Hoof J.B."/>
            <person name="Brandl J."/>
            <person name="Salamov A."/>
            <person name="Riley R."/>
            <person name="Gladden J.M."/>
            <person name="Phatale P."/>
            <person name="Nielsen M.T."/>
            <person name="Lyhne E.K."/>
            <person name="Kogle M.E."/>
            <person name="Strasser K."/>
            <person name="McDonnell E."/>
            <person name="Barry K."/>
            <person name="Clum A."/>
            <person name="Chen C."/>
            <person name="Nolan M."/>
            <person name="Sandor L."/>
            <person name="Kuo A."/>
            <person name="Lipzen A."/>
            <person name="Hainaut M."/>
            <person name="Drula E."/>
            <person name="Tsang A."/>
            <person name="Magnuson J.K."/>
            <person name="Henrissat B."/>
            <person name="Wiebenga A."/>
            <person name="Simmons B.A."/>
            <person name="Makela M.R."/>
            <person name="De vries R.P."/>
            <person name="Grigoriev I.V."/>
            <person name="Mortensen U.H."/>
            <person name="Baker S.E."/>
            <person name="Andersen M.R."/>
        </authorList>
    </citation>
    <scope>NUCLEOTIDE SEQUENCE [LARGE SCALE GENOMIC DNA]</scope>
    <source>
        <strain evidence="1 2">ATCC 13157</strain>
    </source>
</reference>
<accession>A0A370PMY8</accession>
<dbReference type="AlphaFoldDB" id="A0A370PMY8"/>
<proteinExistence type="predicted"/>